<dbReference type="Pfam" id="PF06169">
    <property type="entry name" value="DUF982"/>
    <property type="match status" value="1"/>
</dbReference>
<evidence type="ECO:0000313" key="2">
    <source>
        <dbReference type="Proteomes" id="UP000556329"/>
    </source>
</evidence>
<reference evidence="1 2" key="1">
    <citation type="submission" date="2020-08" db="EMBL/GenBank/DDBJ databases">
        <title>Genomic Encyclopedia of Type Strains, Phase IV (KMG-IV): sequencing the most valuable type-strain genomes for metagenomic binning, comparative biology and taxonomic classification.</title>
        <authorList>
            <person name="Goeker M."/>
        </authorList>
    </citation>
    <scope>NUCLEOTIDE SEQUENCE [LARGE SCALE GENOMIC DNA]</scope>
    <source>
        <strain evidence="1 2">DSM 100039</strain>
    </source>
</reference>
<accession>A0A841PF54</accession>
<dbReference type="InterPro" id="IPR010385">
    <property type="entry name" value="DUF982"/>
</dbReference>
<keyword evidence="2" id="KW-1185">Reference proteome</keyword>
<name>A0A841PF54_9HYPH</name>
<dbReference type="AlphaFoldDB" id="A0A841PF54"/>
<evidence type="ECO:0000313" key="1">
    <source>
        <dbReference type="EMBL" id="MBB6411308.1"/>
    </source>
</evidence>
<comment type="caution">
    <text evidence="1">The sequence shown here is derived from an EMBL/GenBank/DDBJ whole genome shotgun (WGS) entry which is preliminary data.</text>
</comment>
<dbReference type="Proteomes" id="UP000556329">
    <property type="component" value="Unassembled WGS sequence"/>
</dbReference>
<proteinExistence type="predicted"/>
<protein>
    <recommendedName>
        <fullName evidence="3">DUF982 domain-containing protein</fullName>
    </recommendedName>
</protein>
<sequence length="82" mass="8824">MTQQFGGVPIKGIRGVRVVHTVLEMCDILTDGDWPSGGPKFLAALAALVEERVGRCSPKQVRIAFISAALEADVLPEAFMKN</sequence>
<dbReference type="EMBL" id="JACHEF010000003">
    <property type="protein sequence ID" value="MBB6411308.1"/>
    <property type="molecule type" value="Genomic_DNA"/>
</dbReference>
<dbReference type="Gene3D" id="6.10.250.730">
    <property type="match status" value="1"/>
</dbReference>
<gene>
    <name evidence="1" type="ORF">HNQ71_003982</name>
</gene>
<evidence type="ECO:0008006" key="3">
    <source>
        <dbReference type="Google" id="ProtNLM"/>
    </source>
</evidence>
<organism evidence="1 2">
    <name type="scientific">Mesorhizobium sangaii</name>
    <dbReference type="NCBI Taxonomy" id="505389"/>
    <lineage>
        <taxon>Bacteria</taxon>
        <taxon>Pseudomonadati</taxon>
        <taxon>Pseudomonadota</taxon>
        <taxon>Alphaproteobacteria</taxon>
        <taxon>Hyphomicrobiales</taxon>
        <taxon>Phyllobacteriaceae</taxon>
        <taxon>Mesorhizobium</taxon>
    </lineage>
</organism>
<dbReference type="RefSeq" id="WP_184874283.1">
    <property type="nucleotide sequence ID" value="NZ_JACHEF010000003.1"/>
</dbReference>